<comment type="caution">
    <text evidence="1">The sequence shown here is derived from an EMBL/GenBank/DDBJ whole genome shotgun (WGS) entry which is preliminary data.</text>
</comment>
<proteinExistence type="predicted"/>
<organism evidence="1 2">
    <name type="scientific">Colletotrichum truncatum</name>
    <name type="common">Anthracnose fungus</name>
    <name type="synonym">Colletotrichum capsici</name>
    <dbReference type="NCBI Taxonomy" id="5467"/>
    <lineage>
        <taxon>Eukaryota</taxon>
        <taxon>Fungi</taxon>
        <taxon>Dikarya</taxon>
        <taxon>Ascomycota</taxon>
        <taxon>Pezizomycotina</taxon>
        <taxon>Sordariomycetes</taxon>
        <taxon>Hypocreomycetidae</taxon>
        <taxon>Glomerellales</taxon>
        <taxon>Glomerellaceae</taxon>
        <taxon>Colletotrichum</taxon>
        <taxon>Colletotrichum truncatum species complex</taxon>
    </lineage>
</organism>
<gene>
    <name evidence="1" type="ORF">CTRU02_209230</name>
</gene>
<protein>
    <submittedName>
        <fullName evidence="1">Uncharacterized protein</fullName>
    </submittedName>
</protein>
<dbReference type="EMBL" id="VUJX02000005">
    <property type="protein sequence ID" value="KAL0937014.1"/>
    <property type="molecule type" value="Genomic_DNA"/>
</dbReference>
<dbReference type="Proteomes" id="UP000805649">
    <property type="component" value="Unassembled WGS sequence"/>
</dbReference>
<reference evidence="1 2" key="1">
    <citation type="journal article" date="2020" name="Phytopathology">
        <title>Genome Sequence Resources of Colletotrichum truncatum, C. plurivorum, C. musicola, and C. sojae: Four Species Pathogenic to Soybean (Glycine max).</title>
        <authorList>
            <person name="Rogerio F."/>
            <person name="Boufleur T.R."/>
            <person name="Ciampi-Guillardi M."/>
            <person name="Sukno S.A."/>
            <person name="Thon M.R."/>
            <person name="Massola Junior N.S."/>
            <person name="Baroncelli R."/>
        </authorList>
    </citation>
    <scope>NUCLEOTIDE SEQUENCE [LARGE SCALE GENOMIC DNA]</scope>
    <source>
        <strain evidence="1 2">CMES1059</strain>
    </source>
</reference>
<accession>A0ACC3YYM5</accession>
<evidence type="ECO:0000313" key="2">
    <source>
        <dbReference type="Proteomes" id="UP000805649"/>
    </source>
</evidence>
<sequence>MDQTEELSFTSSTSEISRPVTEKRRTLRTYSKRSRSTEDDANAKPLKRQKIPIDETPVAQSELPRPSAKASNIPKSSILSYFKPCRSSSATEASDPLSDSEKLVNTPPSSPPVIRRIREPRRLRLRHSSATIPSSDTINETEEEADDKWVNVEVATRRITRSSKRVTKQLQETTESKLNERRKGVKAKPNQQTSKPNLRSKSTATIQTTINISSKPTFEECKTCRIVYNPLHPPDVKYHSQRHAAYLRGRPRT</sequence>
<name>A0ACC3YYM5_COLTU</name>
<evidence type="ECO:0000313" key="1">
    <source>
        <dbReference type="EMBL" id="KAL0937014.1"/>
    </source>
</evidence>
<keyword evidence="2" id="KW-1185">Reference proteome</keyword>